<reference evidence="1" key="1">
    <citation type="submission" date="2021-10" db="EMBL/GenBank/DDBJ databases">
        <authorList>
            <person name="Piombo E."/>
        </authorList>
    </citation>
    <scope>NUCLEOTIDE SEQUENCE</scope>
</reference>
<organism evidence="1 2">
    <name type="scientific">Clonostachys byssicola</name>
    <dbReference type="NCBI Taxonomy" id="160290"/>
    <lineage>
        <taxon>Eukaryota</taxon>
        <taxon>Fungi</taxon>
        <taxon>Dikarya</taxon>
        <taxon>Ascomycota</taxon>
        <taxon>Pezizomycotina</taxon>
        <taxon>Sordariomycetes</taxon>
        <taxon>Hypocreomycetidae</taxon>
        <taxon>Hypocreales</taxon>
        <taxon>Bionectriaceae</taxon>
        <taxon>Clonostachys</taxon>
    </lineage>
</organism>
<evidence type="ECO:0000313" key="1">
    <source>
        <dbReference type="EMBL" id="CAH0001031.1"/>
    </source>
</evidence>
<comment type="caution">
    <text evidence="1">The sequence shown here is derived from an EMBL/GenBank/DDBJ whole genome shotgun (WGS) entry which is preliminary data.</text>
</comment>
<sequence length="241" mass="26777">MKWSLLLDWQGITEELAMKDGLSCMVEGGLIRRIAAERRWAPALKQLGEHILSSEVSQDNSPRMNNFVGTVSESKKAARNHGAYFELAGMRELKTEVKDESMWHQRRIVLMPLWSLLVEGILVTLFLSGCSLKDGQTQSPTECMALVLFSHFPETPAVFIGDPMQPGPLDKLSSNKEVGSRYSKQRALSLLDRLYRAGQITAFLGLNQRCKTGASNHAARVIYTGLITIAEPKHPLGLQAI</sequence>
<protein>
    <submittedName>
        <fullName evidence="1">Uncharacterized protein</fullName>
    </submittedName>
</protein>
<dbReference type="Proteomes" id="UP000754883">
    <property type="component" value="Unassembled WGS sequence"/>
</dbReference>
<dbReference type="AlphaFoldDB" id="A0A9N9Y6X7"/>
<accession>A0A9N9Y6X7</accession>
<dbReference type="EMBL" id="CABFNO020001560">
    <property type="protein sequence ID" value="CAH0001031.1"/>
    <property type="molecule type" value="Genomic_DNA"/>
</dbReference>
<dbReference type="OrthoDB" id="4900277at2759"/>
<evidence type="ECO:0000313" key="2">
    <source>
        <dbReference type="Proteomes" id="UP000754883"/>
    </source>
</evidence>
<gene>
    <name evidence="1" type="ORF">CBYS24578_00001246</name>
</gene>
<keyword evidence="2" id="KW-1185">Reference proteome</keyword>
<proteinExistence type="predicted"/>
<name>A0A9N9Y6X7_9HYPO</name>